<evidence type="ECO:0008006" key="12">
    <source>
        <dbReference type="Google" id="ProtNLM"/>
    </source>
</evidence>
<dbReference type="InterPro" id="IPR002490">
    <property type="entry name" value="V-ATPase_116kDa_su"/>
</dbReference>
<evidence type="ECO:0000256" key="8">
    <source>
        <dbReference type="SAM" id="Coils"/>
    </source>
</evidence>
<dbReference type="GO" id="GO:0046961">
    <property type="term" value="F:proton-transporting ATPase activity, rotational mechanism"/>
    <property type="evidence" value="ECO:0007669"/>
    <property type="project" value="InterPro"/>
</dbReference>
<evidence type="ECO:0000256" key="3">
    <source>
        <dbReference type="ARBA" id="ARBA00022448"/>
    </source>
</evidence>
<comment type="subcellular location">
    <subcellularLocation>
        <location evidence="1">Membrane</location>
        <topology evidence="1">Multi-pass membrane protein</topology>
    </subcellularLocation>
</comment>
<feature type="coiled-coil region" evidence="8">
    <location>
        <begin position="86"/>
        <end position="120"/>
    </location>
</feature>
<dbReference type="EMBL" id="DVOF01000014">
    <property type="protein sequence ID" value="HIV02045.1"/>
    <property type="molecule type" value="Genomic_DNA"/>
</dbReference>
<name>A0A9D1NFR5_9FIRM</name>
<comment type="caution">
    <text evidence="10">The sequence shown here is derived from an EMBL/GenBank/DDBJ whole genome shotgun (WGS) entry which is preliminary data.</text>
</comment>
<evidence type="ECO:0000256" key="7">
    <source>
        <dbReference type="ARBA" id="ARBA00023136"/>
    </source>
</evidence>
<dbReference type="GO" id="GO:0007035">
    <property type="term" value="P:vacuolar acidification"/>
    <property type="evidence" value="ECO:0007669"/>
    <property type="project" value="TreeGrafter"/>
</dbReference>
<keyword evidence="5 9" id="KW-1133">Transmembrane helix</keyword>
<dbReference type="PANTHER" id="PTHR11629">
    <property type="entry name" value="VACUOLAR PROTON ATPASES"/>
    <property type="match status" value="1"/>
</dbReference>
<feature type="transmembrane region" description="Helical" evidence="9">
    <location>
        <begin position="356"/>
        <end position="379"/>
    </location>
</feature>
<protein>
    <recommendedName>
        <fullName evidence="12">V-type ATP synthase subunit I</fullName>
    </recommendedName>
</protein>
<reference evidence="10" key="1">
    <citation type="submission" date="2020-10" db="EMBL/GenBank/DDBJ databases">
        <authorList>
            <person name="Gilroy R."/>
        </authorList>
    </citation>
    <scope>NUCLEOTIDE SEQUENCE</scope>
    <source>
        <strain evidence="10">4920</strain>
    </source>
</reference>
<keyword evidence="8" id="KW-0175">Coiled coil</keyword>
<dbReference type="GO" id="GO:0016471">
    <property type="term" value="C:vacuolar proton-transporting V-type ATPase complex"/>
    <property type="evidence" value="ECO:0007669"/>
    <property type="project" value="TreeGrafter"/>
</dbReference>
<evidence type="ECO:0000256" key="9">
    <source>
        <dbReference type="SAM" id="Phobius"/>
    </source>
</evidence>
<gene>
    <name evidence="10" type="ORF">IAC74_00615</name>
</gene>
<sequence>MAIAKMNLVNVIGRTEDFDRICAKYLLQCDMHMENAVGTLDNIAGLTPYGDEGADGDLLARVETVYRRAGFTPSVVPAAKLGIGTAQSCEQTLNRINDNMLSLETERESLDAQIQENERVIAQLKPLLSIDNVDVDSFFHFDFVKFRFGRMPKKSMQTLEGYLYHIDAFFIKTSEDDDYVWGMYFMPALLEEKIDAVFSSLYFERTRISDKVHGTAKEATVTLELENERLKARREQIDHNVKAALDQNLGELNAIYSGLLLRRRIGEIKRYAAHTKDSFYVVAWMDNAQTEQLMRAVKGEDNVVIVTEKPETVDKVKPPTRLKNSVFVRPFELFVRMYGTPGYHEIDPTGIVALTYFLMFGIMFGDVGQGLVITLIGFLFGWLKKSSLGKIIGIIGISSTIFGFVYGSVFG</sequence>
<reference evidence="10" key="2">
    <citation type="journal article" date="2021" name="PeerJ">
        <title>Extensive microbial diversity within the chicken gut microbiome revealed by metagenomics and culture.</title>
        <authorList>
            <person name="Gilroy R."/>
            <person name="Ravi A."/>
            <person name="Getino M."/>
            <person name="Pursley I."/>
            <person name="Horton D.L."/>
            <person name="Alikhan N.F."/>
            <person name="Baker D."/>
            <person name="Gharbi K."/>
            <person name="Hall N."/>
            <person name="Watson M."/>
            <person name="Adriaenssens E.M."/>
            <person name="Foster-Nyarko E."/>
            <person name="Jarju S."/>
            <person name="Secka A."/>
            <person name="Antonio M."/>
            <person name="Oren A."/>
            <person name="Chaudhuri R.R."/>
            <person name="La Ragione R."/>
            <person name="Hildebrand F."/>
            <person name="Pallen M.J."/>
        </authorList>
    </citation>
    <scope>NUCLEOTIDE SEQUENCE</scope>
    <source>
        <strain evidence="10">4920</strain>
    </source>
</reference>
<dbReference type="PANTHER" id="PTHR11629:SF63">
    <property type="entry name" value="V-TYPE PROTON ATPASE SUBUNIT A"/>
    <property type="match status" value="1"/>
</dbReference>
<evidence type="ECO:0000256" key="1">
    <source>
        <dbReference type="ARBA" id="ARBA00004141"/>
    </source>
</evidence>
<evidence type="ECO:0000256" key="6">
    <source>
        <dbReference type="ARBA" id="ARBA00023065"/>
    </source>
</evidence>
<feature type="transmembrane region" description="Helical" evidence="9">
    <location>
        <begin position="391"/>
        <end position="409"/>
    </location>
</feature>
<dbReference type="Pfam" id="PF01496">
    <property type="entry name" value="V_ATPase_I"/>
    <property type="match status" value="1"/>
</dbReference>
<keyword evidence="7 9" id="KW-0472">Membrane</keyword>
<dbReference type="GO" id="GO:0033179">
    <property type="term" value="C:proton-transporting V-type ATPase, V0 domain"/>
    <property type="evidence" value="ECO:0007669"/>
    <property type="project" value="InterPro"/>
</dbReference>
<keyword evidence="6" id="KW-0406">Ion transport</keyword>
<accession>A0A9D1NFR5</accession>
<dbReference type="AlphaFoldDB" id="A0A9D1NFR5"/>
<evidence type="ECO:0000256" key="5">
    <source>
        <dbReference type="ARBA" id="ARBA00022989"/>
    </source>
</evidence>
<dbReference type="Proteomes" id="UP000886743">
    <property type="component" value="Unassembled WGS sequence"/>
</dbReference>
<comment type="similarity">
    <text evidence="2">Belongs to the V-ATPase 116 kDa subunit family.</text>
</comment>
<evidence type="ECO:0000256" key="2">
    <source>
        <dbReference type="ARBA" id="ARBA00009904"/>
    </source>
</evidence>
<organism evidence="10 11">
    <name type="scientific">Candidatus Aphodoplasma excrementigallinarum</name>
    <dbReference type="NCBI Taxonomy" id="2840673"/>
    <lineage>
        <taxon>Bacteria</taxon>
        <taxon>Bacillati</taxon>
        <taxon>Bacillota</taxon>
        <taxon>Clostridia</taxon>
        <taxon>Eubacteriales</taxon>
        <taxon>Candidatus Aphodoplasma</taxon>
    </lineage>
</organism>
<keyword evidence="3" id="KW-0813">Transport</keyword>
<evidence type="ECO:0000256" key="4">
    <source>
        <dbReference type="ARBA" id="ARBA00022692"/>
    </source>
</evidence>
<evidence type="ECO:0000313" key="11">
    <source>
        <dbReference type="Proteomes" id="UP000886743"/>
    </source>
</evidence>
<evidence type="ECO:0000313" key="10">
    <source>
        <dbReference type="EMBL" id="HIV02045.1"/>
    </source>
</evidence>
<feature type="non-terminal residue" evidence="10">
    <location>
        <position position="411"/>
    </location>
</feature>
<proteinExistence type="inferred from homology"/>
<dbReference type="GO" id="GO:0051117">
    <property type="term" value="F:ATPase binding"/>
    <property type="evidence" value="ECO:0007669"/>
    <property type="project" value="TreeGrafter"/>
</dbReference>
<keyword evidence="4 9" id="KW-0812">Transmembrane</keyword>